<dbReference type="NCBIfam" id="TIGR00494">
    <property type="entry name" value="crcB"/>
    <property type="match status" value="1"/>
</dbReference>
<feature type="transmembrane region" description="Helical" evidence="15">
    <location>
        <begin position="99"/>
        <end position="119"/>
    </location>
</feature>
<evidence type="ECO:0000256" key="5">
    <source>
        <dbReference type="ARBA" id="ARBA00022692"/>
    </source>
</evidence>
<feature type="transmembrane region" description="Helical" evidence="15">
    <location>
        <begin position="33"/>
        <end position="57"/>
    </location>
</feature>
<evidence type="ECO:0000256" key="4">
    <source>
        <dbReference type="ARBA" id="ARBA00022519"/>
    </source>
</evidence>
<keyword evidence="17" id="KW-1185">Reference proteome</keyword>
<dbReference type="RefSeq" id="WP_162362512.1">
    <property type="nucleotide sequence ID" value="NZ_CP047591.1"/>
</dbReference>
<keyword evidence="10 15" id="KW-0472">Membrane</keyword>
<feature type="binding site" evidence="15">
    <location>
        <position position="80"/>
    </location>
    <ligand>
        <name>Na(+)</name>
        <dbReference type="ChEBI" id="CHEBI:29101"/>
        <note>structural</note>
    </ligand>
</feature>
<reference evidence="16 17" key="1">
    <citation type="submission" date="2020-01" db="EMBL/GenBank/DDBJ databases">
        <title>Genomic analysis of Aminipila sp. CBA3637.</title>
        <authorList>
            <person name="Kim Y.B."/>
            <person name="Roh S.W."/>
        </authorList>
    </citation>
    <scope>NUCLEOTIDE SEQUENCE [LARGE SCALE GENOMIC DNA]</scope>
    <source>
        <strain evidence="16 17">CBA3637</strain>
    </source>
</reference>
<keyword evidence="11 15" id="KW-0407">Ion channel</keyword>
<comment type="subcellular location">
    <subcellularLocation>
        <location evidence="1 15">Cell membrane</location>
        <topology evidence="1 15">Multi-pass membrane protein</topology>
    </subcellularLocation>
</comment>
<evidence type="ECO:0000256" key="12">
    <source>
        <dbReference type="ARBA" id="ARBA00035120"/>
    </source>
</evidence>
<name>A0A6P1MP25_9FIRM</name>
<dbReference type="GO" id="GO:0005886">
    <property type="term" value="C:plasma membrane"/>
    <property type="evidence" value="ECO:0007669"/>
    <property type="project" value="UniProtKB-SubCell"/>
</dbReference>
<dbReference type="PANTHER" id="PTHR28259:SF18">
    <property type="entry name" value="FLUORIDE-SPECIFIC ION CHANNEL FLUC"/>
    <property type="match status" value="1"/>
</dbReference>
<keyword evidence="5 15" id="KW-0812">Transmembrane</keyword>
<dbReference type="InterPro" id="IPR003691">
    <property type="entry name" value="FluC"/>
</dbReference>
<evidence type="ECO:0000256" key="7">
    <source>
        <dbReference type="ARBA" id="ARBA00022989"/>
    </source>
</evidence>
<keyword evidence="9 15" id="KW-0406">Ion transport</keyword>
<evidence type="ECO:0000313" key="16">
    <source>
        <dbReference type="EMBL" id="QHI72745.1"/>
    </source>
</evidence>
<organism evidence="16 17">
    <name type="scientific">Aminipila terrae</name>
    <dbReference type="NCBI Taxonomy" id="2697030"/>
    <lineage>
        <taxon>Bacteria</taxon>
        <taxon>Bacillati</taxon>
        <taxon>Bacillota</taxon>
        <taxon>Clostridia</taxon>
        <taxon>Peptostreptococcales</taxon>
        <taxon>Anaerovoracaceae</taxon>
        <taxon>Aminipila</taxon>
    </lineage>
</organism>
<evidence type="ECO:0000256" key="2">
    <source>
        <dbReference type="ARBA" id="ARBA00022448"/>
    </source>
</evidence>
<dbReference type="GO" id="GO:0140114">
    <property type="term" value="P:cellular detoxification of fluoride"/>
    <property type="evidence" value="ECO:0007669"/>
    <property type="project" value="UniProtKB-UniRule"/>
</dbReference>
<accession>A0A6P1MP25</accession>
<comment type="similarity">
    <text evidence="12 15">Belongs to the fluoride channel Fluc/FEX (TC 1.A.43) family.</text>
</comment>
<gene>
    <name evidence="15 16" type="primary">crcB</name>
    <name evidence="15" type="synonym">fluC</name>
    <name evidence="16" type="ORF">Ami3637_10325</name>
</gene>
<evidence type="ECO:0000313" key="17">
    <source>
        <dbReference type="Proteomes" id="UP000463883"/>
    </source>
</evidence>
<evidence type="ECO:0000256" key="1">
    <source>
        <dbReference type="ARBA" id="ARBA00004651"/>
    </source>
</evidence>
<dbReference type="AlphaFoldDB" id="A0A6P1MP25"/>
<dbReference type="EMBL" id="CP047591">
    <property type="protein sequence ID" value="QHI72745.1"/>
    <property type="molecule type" value="Genomic_DNA"/>
</dbReference>
<sequence>MIGNILAVGAGGFLGSVLRYLFGQLSKFIAPGLMFPVGTFLVNILGAFFIGIAFEFFSKQGLMGSTMQLFIMVGIMGGFTTFSSFSLETVNLISSGRLGLAFIYAAGSVFICLVGVWLGKTII</sequence>
<evidence type="ECO:0000256" key="14">
    <source>
        <dbReference type="ARBA" id="ARBA00049940"/>
    </source>
</evidence>
<protein>
    <recommendedName>
        <fullName evidence="15">Fluoride-specific ion channel FluC</fullName>
    </recommendedName>
</protein>
<evidence type="ECO:0000256" key="3">
    <source>
        <dbReference type="ARBA" id="ARBA00022475"/>
    </source>
</evidence>
<evidence type="ECO:0000256" key="11">
    <source>
        <dbReference type="ARBA" id="ARBA00023303"/>
    </source>
</evidence>
<comment type="function">
    <text evidence="14 15">Fluoride-specific ion channel. Important for reducing fluoride concentration in the cell, thus reducing its toxicity.</text>
</comment>
<keyword evidence="3 15" id="KW-1003">Cell membrane</keyword>
<evidence type="ECO:0000256" key="15">
    <source>
        <dbReference type="HAMAP-Rule" id="MF_00454"/>
    </source>
</evidence>
<feature type="binding site" evidence="15">
    <location>
        <position position="77"/>
    </location>
    <ligand>
        <name>Na(+)</name>
        <dbReference type="ChEBI" id="CHEBI:29101"/>
        <note>structural</note>
    </ligand>
</feature>
<dbReference type="GO" id="GO:0062054">
    <property type="term" value="F:fluoride channel activity"/>
    <property type="evidence" value="ECO:0007669"/>
    <property type="project" value="UniProtKB-UniRule"/>
</dbReference>
<dbReference type="HAMAP" id="MF_00454">
    <property type="entry name" value="FluC"/>
    <property type="match status" value="1"/>
</dbReference>
<keyword evidence="8 15" id="KW-0915">Sodium</keyword>
<keyword evidence="6 15" id="KW-0479">Metal-binding</keyword>
<dbReference type="Pfam" id="PF02537">
    <property type="entry name" value="CRCB"/>
    <property type="match status" value="1"/>
</dbReference>
<keyword evidence="7 15" id="KW-1133">Transmembrane helix</keyword>
<dbReference type="PANTHER" id="PTHR28259">
    <property type="entry name" value="FLUORIDE EXPORT PROTEIN 1-RELATED"/>
    <property type="match status" value="1"/>
</dbReference>
<comment type="activity regulation">
    <text evidence="15">Na(+) is not transported, but it plays an essential structural role and its presence is essential for fluoride channel function.</text>
</comment>
<evidence type="ECO:0000256" key="8">
    <source>
        <dbReference type="ARBA" id="ARBA00023053"/>
    </source>
</evidence>
<keyword evidence="2 15" id="KW-0813">Transport</keyword>
<evidence type="ECO:0000256" key="13">
    <source>
        <dbReference type="ARBA" id="ARBA00035585"/>
    </source>
</evidence>
<dbReference type="GO" id="GO:0046872">
    <property type="term" value="F:metal ion binding"/>
    <property type="evidence" value="ECO:0007669"/>
    <property type="project" value="UniProtKB-KW"/>
</dbReference>
<evidence type="ECO:0000256" key="10">
    <source>
        <dbReference type="ARBA" id="ARBA00023136"/>
    </source>
</evidence>
<dbReference type="KEGG" id="amic:Ami3637_10325"/>
<evidence type="ECO:0000256" key="6">
    <source>
        <dbReference type="ARBA" id="ARBA00022723"/>
    </source>
</evidence>
<comment type="catalytic activity">
    <reaction evidence="13">
        <text>fluoride(in) = fluoride(out)</text>
        <dbReference type="Rhea" id="RHEA:76159"/>
        <dbReference type="ChEBI" id="CHEBI:17051"/>
    </reaction>
    <physiologicalReaction direction="left-to-right" evidence="13">
        <dbReference type="Rhea" id="RHEA:76160"/>
    </physiologicalReaction>
</comment>
<evidence type="ECO:0000256" key="9">
    <source>
        <dbReference type="ARBA" id="ARBA00023065"/>
    </source>
</evidence>
<proteinExistence type="inferred from homology"/>
<feature type="transmembrane region" description="Helical" evidence="15">
    <location>
        <begin position="69"/>
        <end position="87"/>
    </location>
</feature>
<dbReference type="Proteomes" id="UP000463883">
    <property type="component" value="Chromosome"/>
</dbReference>
<keyword evidence="4" id="KW-0997">Cell inner membrane</keyword>